<gene>
    <name evidence="3" type="ORF">ACFO3S_20245</name>
</gene>
<organism evidence="3 4">
    <name type="scientific">Cohnella hongkongensis</name>
    <dbReference type="NCBI Taxonomy" id="178337"/>
    <lineage>
        <taxon>Bacteria</taxon>
        <taxon>Bacillati</taxon>
        <taxon>Bacillota</taxon>
        <taxon>Bacilli</taxon>
        <taxon>Bacillales</taxon>
        <taxon>Paenibacillaceae</taxon>
        <taxon>Cohnella</taxon>
    </lineage>
</organism>
<dbReference type="EMBL" id="JBHSEP010000017">
    <property type="protein sequence ID" value="MFC4600586.1"/>
    <property type="molecule type" value="Genomic_DNA"/>
</dbReference>
<comment type="caution">
    <text evidence="3">The sequence shown here is derived from an EMBL/GenBank/DDBJ whole genome shotgun (WGS) entry which is preliminary data.</text>
</comment>
<feature type="transmembrane region" description="Helical" evidence="2">
    <location>
        <begin position="21"/>
        <end position="38"/>
    </location>
</feature>
<dbReference type="Proteomes" id="UP001596028">
    <property type="component" value="Unassembled WGS sequence"/>
</dbReference>
<dbReference type="InterPro" id="IPR007060">
    <property type="entry name" value="FtsL/DivIC"/>
</dbReference>
<feature type="coiled-coil region" evidence="1">
    <location>
        <begin position="44"/>
        <end position="78"/>
    </location>
</feature>
<evidence type="ECO:0000256" key="2">
    <source>
        <dbReference type="SAM" id="Phobius"/>
    </source>
</evidence>
<dbReference type="RefSeq" id="WP_378099797.1">
    <property type="nucleotide sequence ID" value="NZ_JBHSEP010000017.1"/>
</dbReference>
<evidence type="ECO:0000313" key="4">
    <source>
        <dbReference type="Proteomes" id="UP001596028"/>
    </source>
</evidence>
<evidence type="ECO:0000313" key="3">
    <source>
        <dbReference type="EMBL" id="MFC4600586.1"/>
    </source>
</evidence>
<dbReference type="PANTHER" id="PTHR40027:SF1">
    <property type="entry name" value="CELL DIVISION PROTEIN DIVIC"/>
    <property type="match status" value="1"/>
</dbReference>
<keyword evidence="2" id="KW-0812">Transmembrane</keyword>
<accession>A0ABV9FIM5</accession>
<reference evidence="4" key="1">
    <citation type="journal article" date="2019" name="Int. J. Syst. Evol. Microbiol.">
        <title>The Global Catalogue of Microorganisms (GCM) 10K type strain sequencing project: providing services to taxonomists for standard genome sequencing and annotation.</title>
        <authorList>
            <consortium name="The Broad Institute Genomics Platform"/>
            <consortium name="The Broad Institute Genome Sequencing Center for Infectious Disease"/>
            <person name="Wu L."/>
            <person name="Ma J."/>
        </authorList>
    </citation>
    <scope>NUCLEOTIDE SEQUENCE [LARGE SCALE GENOMIC DNA]</scope>
    <source>
        <strain evidence="4">CCUG 49571</strain>
    </source>
</reference>
<keyword evidence="1" id="KW-0175">Coiled coil</keyword>
<protein>
    <submittedName>
        <fullName evidence="3">Septum formation initiator family protein</fullName>
    </submittedName>
</protein>
<proteinExistence type="predicted"/>
<dbReference type="Pfam" id="PF04977">
    <property type="entry name" value="DivIC"/>
    <property type="match status" value="1"/>
</dbReference>
<sequence length="102" mass="11503">MSSRSMAATPAVTGARRRLKLLLFVVILFLSWAGYVLITQSGQIDDRSRQLEEANRKLADAQARNEELKLQIERLNDDEYIGQLARKEHGLGLPGEVPIRTK</sequence>
<dbReference type="PANTHER" id="PTHR40027">
    <property type="entry name" value="CELL DIVISION PROTEIN DIVIC"/>
    <property type="match status" value="1"/>
</dbReference>
<keyword evidence="2" id="KW-1133">Transmembrane helix</keyword>
<evidence type="ECO:0000256" key="1">
    <source>
        <dbReference type="SAM" id="Coils"/>
    </source>
</evidence>
<name>A0ABV9FIM5_9BACL</name>
<keyword evidence="2" id="KW-0472">Membrane</keyword>
<dbReference type="InterPro" id="IPR039076">
    <property type="entry name" value="DivIC"/>
</dbReference>
<keyword evidence="4" id="KW-1185">Reference proteome</keyword>